<dbReference type="InterPro" id="IPR036412">
    <property type="entry name" value="HAD-like_sf"/>
</dbReference>
<dbReference type="GO" id="GO:0000287">
    <property type="term" value="F:magnesium ion binding"/>
    <property type="evidence" value="ECO:0007669"/>
    <property type="project" value="TreeGrafter"/>
</dbReference>
<organism evidence="1 2">
    <name type="scientific">Theileria orientalis</name>
    <dbReference type="NCBI Taxonomy" id="68886"/>
    <lineage>
        <taxon>Eukaryota</taxon>
        <taxon>Sar</taxon>
        <taxon>Alveolata</taxon>
        <taxon>Apicomplexa</taxon>
        <taxon>Aconoidasida</taxon>
        <taxon>Piroplasmida</taxon>
        <taxon>Theileriidae</taxon>
        <taxon>Theileria</taxon>
    </lineage>
</organism>
<evidence type="ECO:0008006" key="3">
    <source>
        <dbReference type="Google" id="ProtNLM"/>
    </source>
</evidence>
<dbReference type="InterPro" id="IPR006379">
    <property type="entry name" value="HAD-SF_hydro_IIB"/>
</dbReference>
<evidence type="ECO:0000313" key="1">
    <source>
        <dbReference type="EMBL" id="UKK00815.2"/>
    </source>
</evidence>
<reference evidence="1" key="1">
    <citation type="submission" date="2022-07" db="EMBL/GenBank/DDBJ databases">
        <title>Evaluation of T. orientalis genome assembly methods using nanopore sequencing and analysis of variation between genomes.</title>
        <authorList>
            <person name="Yam J."/>
            <person name="Micallef M.L."/>
            <person name="Liu M."/>
            <person name="Djordjevic S.P."/>
            <person name="Bogema D.R."/>
            <person name="Jenkins C."/>
        </authorList>
    </citation>
    <scope>NUCLEOTIDE SEQUENCE</scope>
    <source>
        <strain evidence="1">Goon Nure</strain>
    </source>
</reference>
<dbReference type="PANTHER" id="PTHR10000:SF8">
    <property type="entry name" value="HAD SUPERFAMILY HYDROLASE-LIKE, TYPE 3"/>
    <property type="match status" value="1"/>
</dbReference>
<accession>A0A976MAF3</accession>
<proteinExistence type="predicted"/>
<dbReference type="Gene3D" id="3.40.50.1000">
    <property type="entry name" value="HAD superfamily/HAD-like"/>
    <property type="match status" value="1"/>
</dbReference>
<dbReference type="AlphaFoldDB" id="A0A976MAF3"/>
<dbReference type="EMBL" id="CP056069">
    <property type="protein sequence ID" value="UKK00815.2"/>
    <property type="molecule type" value="Genomic_DNA"/>
</dbReference>
<dbReference type="InterPro" id="IPR023214">
    <property type="entry name" value="HAD_sf"/>
</dbReference>
<dbReference type="Pfam" id="PF08282">
    <property type="entry name" value="Hydrolase_3"/>
    <property type="match status" value="1"/>
</dbReference>
<sequence>MQYIFRFKDSISIILLYSLLVKSDEIANFVKPTTLPKYFAVDVDGTFFVHDPTTFKKNIDAFKLLKEKNITPFFCTGTDRPSNKNLLGDSFFNETGYDGTPGIYANGALVYGNNGTLVKMEKFSEAFLEKFKDHMTNNGLNSRTIYTTEDKLFVIEKIADDVLNYLKLIKYIEPTQITFDELKTKNVVTIVFNSDNFQMEGATENTDYTITYPNKGVAQITPPGCNKKSALKALLDHLKSNAHECAYIGDGVNDIPGFELCDLSFAVGNAKDEVKQKAKWVLDLNYDQGAFEKVVKLLVEDQQ</sequence>
<dbReference type="NCBIfam" id="TIGR01484">
    <property type="entry name" value="HAD-SF-IIB"/>
    <property type="match status" value="1"/>
</dbReference>
<dbReference type="GO" id="GO:0016791">
    <property type="term" value="F:phosphatase activity"/>
    <property type="evidence" value="ECO:0007669"/>
    <property type="project" value="TreeGrafter"/>
</dbReference>
<name>A0A976MAF3_THEOR</name>
<dbReference type="PANTHER" id="PTHR10000">
    <property type="entry name" value="PHOSPHOSERINE PHOSPHATASE"/>
    <property type="match status" value="1"/>
</dbReference>
<dbReference type="Proteomes" id="UP000244811">
    <property type="component" value="Chromosome 1"/>
</dbReference>
<evidence type="ECO:0000313" key="2">
    <source>
        <dbReference type="Proteomes" id="UP000244811"/>
    </source>
</evidence>
<dbReference type="Gene3D" id="3.30.1240.10">
    <property type="match status" value="1"/>
</dbReference>
<dbReference type="GO" id="GO:0005829">
    <property type="term" value="C:cytosol"/>
    <property type="evidence" value="ECO:0007669"/>
    <property type="project" value="TreeGrafter"/>
</dbReference>
<protein>
    <recommendedName>
        <fullName evidence="3">HAD-superfamily hydrolase, subfamily IIB protein</fullName>
    </recommendedName>
</protein>
<dbReference type="SUPFAM" id="SSF56784">
    <property type="entry name" value="HAD-like"/>
    <property type="match status" value="1"/>
</dbReference>
<gene>
    <name evidence="1" type="ORF">MACK_000889</name>
</gene>